<dbReference type="PANTHER" id="PTHR47782:SF1">
    <property type="entry name" value="PYRIMIDINE PATHWAY REGULATORY PROTEIN 1"/>
    <property type="match status" value="1"/>
</dbReference>
<evidence type="ECO:0000313" key="11">
    <source>
        <dbReference type="Proteomes" id="UP001447188"/>
    </source>
</evidence>
<evidence type="ECO:0000313" key="10">
    <source>
        <dbReference type="EMBL" id="KAL0632742.1"/>
    </source>
</evidence>
<dbReference type="SMART" id="SM00906">
    <property type="entry name" value="Fungal_trans"/>
    <property type="match status" value="1"/>
</dbReference>
<keyword evidence="2" id="KW-0479">Metal-binding</keyword>
<evidence type="ECO:0000256" key="4">
    <source>
        <dbReference type="ARBA" id="ARBA00023015"/>
    </source>
</evidence>
<dbReference type="Proteomes" id="UP001447188">
    <property type="component" value="Unassembled WGS sequence"/>
</dbReference>
<dbReference type="Pfam" id="PF04082">
    <property type="entry name" value="Fungal_trans"/>
    <property type="match status" value="1"/>
</dbReference>
<keyword evidence="5" id="KW-0238">DNA-binding</keyword>
<comment type="subcellular location">
    <subcellularLocation>
        <location evidence="1">Nucleus</location>
    </subcellularLocation>
</comment>
<evidence type="ECO:0000256" key="6">
    <source>
        <dbReference type="ARBA" id="ARBA00023163"/>
    </source>
</evidence>
<protein>
    <recommendedName>
        <fullName evidence="9">Xylanolytic transcriptional activator regulatory domain-containing protein</fullName>
    </recommendedName>
</protein>
<sequence>MLPQDPISQDVGLLSLSAIEEPKYIGSSSGISFIRLVLQDGQEPDFRPVEYQSRDVKPTFGGGGGGVRHWPGINAEPALLPKLEECGLLAGIYFTNVSSQYPFLNRPQFEACLEAVHQADNGAAYQLPQGYSMAVARFQVFLVLSISANILSSRMGHHMDSEGYFASAMRCVDNITLTGSVQAAQSALLLAMRSLYATGGGLNLWYLNAIIMATCVDLGLQRKITSFDQNQSAMKRRVFWCAYVLDRNLGISLGRPFSLRDEAFDTEFPDEGDNDEELAHPNAFSIGGGSSSNVVTARASFSGSIYLFRMTKILSNIKITIHRVVQPSVGKWQVDLSDWQAGILRQLTELRDQARSALGASRRLSGTGGIRLGSGHMVELKFYEAIQLLFRPSPAFPRPNSFGFQQCFNAATETIRIYANLKLYGELQYTWLTAQSIFHSGITMLDAYRYCREIQAQATNEVLLEDIKSCSSLLENLGTKWPIAKFSKANFDTRAHPIILLVTNNSSRMLSPHDGPRRASSSSQGRHFSEFQKLEVPNMSHHAAAQQTQPQLGSTPSNWYADPTAGTSSNSGAGVPMDTSWMGTINWETQGDLLISNGGTGFEGMDPNDNSILSFLAPASGVGSGGDTSMWDMEQGEHDTRH</sequence>
<evidence type="ECO:0000256" key="5">
    <source>
        <dbReference type="ARBA" id="ARBA00023125"/>
    </source>
</evidence>
<comment type="caution">
    <text evidence="10">The sequence shown here is derived from an EMBL/GenBank/DDBJ whole genome shotgun (WGS) entry which is preliminary data.</text>
</comment>
<dbReference type="PANTHER" id="PTHR47782">
    <property type="entry name" value="ZN(II)2CYS6 TRANSCRIPTION FACTOR (EUROFUNG)-RELATED"/>
    <property type="match status" value="1"/>
</dbReference>
<evidence type="ECO:0000256" key="1">
    <source>
        <dbReference type="ARBA" id="ARBA00004123"/>
    </source>
</evidence>
<evidence type="ECO:0000256" key="3">
    <source>
        <dbReference type="ARBA" id="ARBA00022833"/>
    </source>
</evidence>
<evidence type="ECO:0000256" key="8">
    <source>
        <dbReference type="SAM" id="MobiDB-lite"/>
    </source>
</evidence>
<keyword evidence="4" id="KW-0805">Transcription regulation</keyword>
<evidence type="ECO:0000256" key="7">
    <source>
        <dbReference type="ARBA" id="ARBA00023242"/>
    </source>
</evidence>
<name>A0ABR3GAM9_9PEZI</name>
<evidence type="ECO:0000256" key="2">
    <source>
        <dbReference type="ARBA" id="ARBA00022723"/>
    </source>
</evidence>
<keyword evidence="3" id="KW-0862">Zinc</keyword>
<keyword evidence="11" id="KW-1185">Reference proteome</keyword>
<feature type="region of interest" description="Disordered" evidence="8">
    <location>
        <begin position="623"/>
        <end position="642"/>
    </location>
</feature>
<gene>
    <name evidence="10" type="ORF">Q9L58_008373</name>
</gene>
<reference evidence="10 11" key="1">
    <citation type="submission" date="2024-02" db="EMBL/GenBank/DDBJ databases">
        <title>Discinaceae phylogenomics.</title>
        <authorList>
            <person name="Dirks A.C."/>
            <person name="James T.Y."/>
        </authorList>
    </citation>
    <scope>NUCLEOTIDE SEQUENCE [LARGE SCALE GENOMIC DNA]</scope>
    <source>
        <strain evidence="10 11">ACD0624</strain>
    </source>
</reference>
<keyword evidence="6" id="KW-0804">Transcription</keyword>
<feature type="compositionally biased region" description="Polar residues" evidence="8">
    <location>
        <begin position="545"/>
        <end position="558"/>
    </location>
</feature>
<dbReference type="InterPro" id="IPR007219">
    <property type="entry name" value="XnlR_reg_dom"/>
</dbReference>
<keyword evidence="7" id="KW-0539">Nucleus</keyword>
<evidence type="ECO:0000259" key="9">
    <source>
        <dbReference type="SMART" id="SM00906"/>
    </source>
</evidence>
<dbReference type="EMBL" id="JBBBZM010000153">
    <property type="protein sequence ID" value="KAL0632742.1"/>
    <property type="molecule type" value="Genomic_DNA"/>
</dbReference>
<accession>A0ABR3GAM9</accession>
<feature type="region of interest" description="Disordered" evidence="8">
    <location>
        <begin position="540"/>
        <end position="577"/>
    </location>
</feature>
<proteinExistence type="predicted"/>
<organism evidence="10 11">
    <name type="scientific">Discina gigas</name>
    <dbReference type="NCBI Taxonomy" id="1032678"/>
    <lineage>
        <taxon>Eukaryota</taxon>
        <taxon>Fungi</taxon>
        <taxon>Dikarya</taxon>
        <taxon>Ascomycota</taxon>
        <taxon>Pezizomycotina</taxon>
        <taxon>Pezizomycetes</taxon>
        <taxon>Pezizales</taxon>
        <taxon>Discinaceae</taxon>
        <taxon>Discina</taxon>
    </lineage>
</organism>
<feature type="domain" description="Xylanolytic transcriptional activator regulatory" evidence="9">
    <location>
        <begin position="204"/>
        <end position="275"/>
    </location>
</feature>
<dbReference type="InterPro" id="IPR052202">
    <property type="entry name" value="Yeast_MetPath_Reg"/>
</dbReference>
<dbReference type="CDD" id="cd12148">
    <property type="entry name" value="fungal_TF_MHR"/>
    <property type="match status" value="1"/>
</dbReference>